<keyword evidence="3" id="KW-1185">Reference proteome</keyword>
<dbReference type="OrthoDB" id="10605466at2759"/>
<dbReference type="Proteomes" id="UP000886520">
    <property type="component" value="Chromosome 2"/>
</dbReference>
<evidence type="ECO:0000256" key="1">
    <source>
        <dbReference type="SAM" id="MobiDB-lite"/>
    </source>
</evidence>
<reference evidence="2" key="1">
    <citation type="submission" date="2021-01" db="EMBL/GenBank/DDBJ databases">
        <title>Adiantum capillus-veneris genome.</title>
        <authorList>
            <person name="Fang Y."/>
            <person name="Liao Q."/>
        </authorList>
    </citation>
    <scope>NUCLEOTIDE SEQUENCE</scope>
    <source>
        <strain evidence="2">H3</strain>
        <tissue evidence="2">Leaf</tissue>
    </source>
</reference>
<feature type="region of interest" description="Disordered" evidence="1">
    <location>
        <begin position="71"/>
        <end position="92"/>
    </location>
</feature>
<gene>
    <name evidence="2" type="ORF">GOP47_0001612</name>
</gene>
<sequence length="611" mass="68006">MKWRDALNSVAAAPKSSISLTSYEKGQLLAIIGVQKVYSETDVNACVEGLDAEALCGFFKTLLPVLSTPGPTVHLQPETPSPVSSTTPTTASQVARDNAEPLKDFDEWVKSHPSKKFTSIEDLHVFLQRAPIPAEVYEFVRNHLLCVPKGGGHLHTVESAGGTCFLREDYFVRLANLGKQGTKVVMFSGRKRFGKSVALPHELVRARKAILGVRDQAVFFYPGYGHISESCFPTVIRLLAHMRIPALFDEFIDVTSVDISKAYNVLLDAKQEIEPLSAVLFGSDEVSIWNKGFWFERAGVAICERLPAPPLSVMYQMLRFKEPGLQGCPLGLRFLTKMALYGYDLSAHMDSDPSDSFKTLKKTGMQAFGSFYGGYLTALERLIKNSNFSAGTDSYNLSNLEKSEYVIRRRNGPLVYDFLNPQTVAYQAALLDLSEEEVEERVLQQLLRQRKHLLDELLDQLGIPTSGEEVLNNMWCGTFSKESKADMLFFHGDEAFLVSAKRAQGAQEWQSCFVRVLDSIGKEWKHLDKELCGLLVAATKLRLVAVSASDEGRIGGTQPLSYSPSIVTDLKPKRVTCERVSGRVMQGLPERITRLPILAELEQVIWQLDVP</sequence>
<evidence type="ECO:0000313" key="2">
    <source>
        <dbReference type="EMBL" id="KAI5081869.1"/>
    </source>
</evidence>
<feature type="compositionally biased region" description="Low complexity" evidence="1">
    <location>
        <begin position="77"/>
        <end position="92"/>
    </location>
</feature>
<comment type="caution">
    <text evidence="2">The sequence shown here is derived from an EMBL/GenBank/DDBJ whole genome shotgun (WGS) entry which is preliminary data.</text>
</comment>
<protein>
    <submittedName>
        <fullName evidence="2">Uncharacterized protein</fullName>
    </submittedName>
</protein>
<dbReference type="EMBL" id="JABFUD020000003">
    <property type="protein sequence ID" value="KAI5081869.1"/>
    <property type="molecule type" value="Genomic_DNA"/>
</dbReference>
<dbReference type="AlphaFoldDB" id="A0A9D4V8Q0"/>
<evidence type="ECO:0000313" key="3">
    <source>
        <dbReference type="Proteomes" id="UP000886520"/>
    </source>
</evidence>
<organism evidence="2 3">
    <name type="scientific">Adiantum capillus-veneris</name>
    <name type="common">Maidenhair fern</name>
    <dbReference type="NCBI Taxonomy" id="13818"/>
    <lineage>
        <taxon>Eukaryota</taxon>
        <taxon>Viridiplantae</taxon>
        <taxon>Streptophyta</taxon>
        <taxon>Embryophyta</taxon>
        <taxon>Tracheophyta</taxon>
        <taxon>Polypodiopsida</taxon>
        <taxon>Polypodiidae</taxon>
        <taxon>Polypodiales</taxon>
        <taxon>Pteridineae</taxon>
        <taxon>Pteridaceae</taxon>
        <taxon>Vittarioideae</taxon>
        <taxon>Adiantum</taxon>
    </lineage>
</organism>
<name>A0A9D4V8Q0_ADICA</name>
<proteinExistence type="predicted"/>
<accession>A0A9D4V8Q0</accession>